<keyword evidence="3" id="KW-0175">Coiled coil</keyword>
<proteinExistence type="inferred from homology"/>
<name>A0ABS0WVZ7_9FLAO</name>
<dbReference type="RefSeq" id="WP_198842725.1">
    <property type="nucleotide sequence ID" value="NZ_JAEHFJ010000011.1"/>
</dbReference>
<accession>A0ABS0WVZ7</accession>
<evidence type="ECO:0000256" key="4">
    <source>
        <dbReference type="SAM" id="SignalP"/>
    </source>
</evidence>
<evidence type="ECO:0000313" key="6">
    <source>
        <dbReference type="Proteomes" id="UP000623301"/>
    </source>
</evidence>
<dbReference type="EMBL" id="JAEHFJ010000011">
    <property type="protein sequence ID" value="MBJ2176095.1"/>
    <property type="molecule type" value="Genomic_DNA"/>
</dbReference>
<evidence type="ECO:0000256" key="1">
    <source>
        <dbReference type="ARBA" id="ARBA00009091"/>
    </source>
</evidence>
<dbReference type="InterPro" id="IPR024930">
    <property type="entry name" value="Skp_dom_sf"/>
</dbReference>
<dbReference type="SMART" id="SM00935">
    <property type="entry name" value="OmpH"/>
    <property type="match status" value="1"/>
</dbReference>
<sequence>MKLFKNLLLTSVLILGAMTVNAQSKVAHINTDELVAAMPETKQMQEELKKVVQAYDADFKEQSTALQTKMQKYDKEAPTQTDAENQKRLQEVQDAQRKLQMYQQTAREELQKKEFDLYKPIAERAQKAIDAVAAAKGFDYVIDSTPGKGLVVFKGTDLMADVKSNLGIK</sequence>
<dbReference type="Proteomes" id="UP000623301">
    <property type="component" value="Unassembled WGS sequence"/>
</dbReference>
<feature type="signal peptide" evidence="4">
    <location>
        <begin position="1"/>
        <end position="22"/>
    </location>
</feature>
<gene>
    <name evidence="5" type="ORF">JBL43_17720</name>
</gene>
<comment type="caution">
    <text evidence="5">The sequence shown here is derived from an EMBL/GenBank/DDBJ whole genome shotgun (WGS) entry which is preliminary data.</text>
</comment>
<reference evidence="5 6" key="1">
    <citation type="submission" date="2020-12" db="EMBL/GenBank/DDBJ databases">
        <title>Aureibaculum luteum sp. nov. and Aureibaculum flavum sp. nov., novel members of the family Flavobacteriaceae isolated from Antarctic intertidal sediments.</title>
        <authorList>
            <person name="He X."/>
            <person name="Zhang X."/>
        </authorList>
    </citation>
    <scope>NUCLEOTIDE SEQUENCE [LARGE SCALE GENOMIC DNA]</scope>
    <source>
        <strain evidence="5 6">A20</strain>
    </source>
</reference>
<protein>
    <submittedName>
        <fullName evidence="5">OmpH family outer membrane protein</fullName>
    </submittedName>
</protein>
<dbReference type="PANTHER" id="PTHR35089">
    <property type="entry name" value="CHAPERONE PROTEIN SKP"/>
    <property type="match status" value="1"/>
</dbReference>
<organism evidence="5 6">
    <name type="scientific">Aureibaculum flavum</name>
    <dbReference type="NCBI Taxonomy" id="2795986"/>
    <lineage>
        <taxon>Bacteria</taxon>
        <taxon>Pseudomonadati</taxon>
        <taxon>Bacteroidota</taxon>
        <taxon>Flavobacteriia</taxon>
        <taxon>Flavobacteriales</taxon>
        <taxon>Flavobacteriaceae</taxon>
        <taxon>Aureibaculum</taxon>
    </lineage>
</organism>
<feature type="chain" id="PRO_5045480268" evidence="4">
    <location>
        <begin position="23"/>
        <end position="169"/>
    </location>
</feature>
<comment type="similarity">
    <text evidence="1">Belongs to the Skp family.</text>
</comment>
<dbReference type="Pfam" id="PF03938">
    <property type="entry name" value="OmpH"/>
    <property type="match status" value="1"/>
</dbReference>
<dbReference type="InterPro" id="IPR005632">
    <property type="entry name" value="Chaperone_Skp"/>
</dbReference>
<evidence type="ECO:0000256" key="3">
    <source>
        <dbReference type="SAM" id="Coils"/>
    </source>
</evidence>
<evidence type="ECO:0000313" key="5">
    <source>
        <dbReference type="EMBL" id="MBJ2176095.1"/>
    </source>
</evidence>
<keyword evidence="2 4" id="KW-0732">Signal</keyword>
<dbReference type="PANTHER" id="PTHR35089:SF1">
    <property type="entry name" value="CHAPERONE PROTEIN SKP"/>
    <property type="match status" value="1"/>
</dbReference>
<dbReference type="Gene3D" id="3.30.910.20">
    <property type="entry name" value="Skp domain"/>
    <property type="match status" value="1"/>
</dbReference>
<keyword evidence="6" id="KW-1185">Reference proteome</keyword>
<evidence type="ECO:0000256" key="2">
    <source>
        <dbReference type="ARBA" id="ARBA00022729"/>
    </source>
</evidence>
<dbReference type="SUPFAM" id="SSF111384">
    <property type="entry name" value="OmpH-like"/>
    <property type="match status" value="1"/>
</dbReference>
<feature type="coiled-coil region" evidence="3">
    <location>
        <begin position="85"/>
        <end position="112"/>
    </location>
</feature>